<organism evidence="4 5">
    <name type="scientific">Microvirga terrestris</name>
    <dbReference type="NCBI Taxonomy" id="2791024"/>
    <lineage>
        <taxon>Bacteria</taxon>
        <taxon>Pseudomonadati</taxon>
        <taxon>Pseudomonadota</taxon>
        <taxon>Alphaproteobacteria</taxon>
        <taxon>Hyphomicrobiales</taxon>
        <taxon>Methylobacteriaceae</taxon>
        <taxon>Microvirga</taxon>
    </lineage>
</organism>
<proteinExistence type="predicted"/>
<name>A0ABS0HN40_9HYPH</name>
<sequence>MTTFDAHHRIRPSRSALLAATAALALLAGGTAYACPLGGHDSPRVRMLHALQNPSHHGSGQHMSVAQLQPQTSNVQPKRTELGAYGRDLPRGAAAPTSDAKPPLRDNLGTLSWVVIKDSNGEAQAYFNQGYRLGWGFNHAEAARAFRAAQELDPNCAMCLWGEAWVLGPHINYPMDADANARALTVLEKARTVASGNGDMQVALVEALSKRHSPDPNADRKALDQAYADAMEAVQARFPNDPHVAVLTADALMNLTPWDYWADGGKTPKGKTEKIVTLLEGVLGTAPSSPIEANPSHPGAVHLYIHTVEASDHPERAAPHAARLESLMPGAGHLVHMPSHIWYRLGRWRESLDANVRAAAADETLVKEGGASLLYSEAYYAHNVHFLMVSALTGGDGGTAVDAATKLSGIVSERAQREVPWTQPITAAPYNVHAVFSKPEDVLALPEPKGDFPYVKAAWHYARGVALARLGRADEARSEAGAIDALAKRPEIKALPDAGVPGPDVLSIAVHEIKARIAQHAGDQAQAAALFAEAATIQDRLPYMEPPYWYYPVHQSLGAALMAQGKSAEAAMAFREALHRSPNNGWAAAGLLRAAEAQGDQATVEEAKSLMQKNWFGTGMPAPEQL</sequence>
<gene>
    <name evidence="4" type="ORF">I2H36_01300</name>
</gene>
<feature type="signal peptide" evidence="3">
    <location>
        <begin position="1"/>
        <end position="34"/>
    </location>
</feature>
<dbReference type="PANTHER" id="PTHR45588:SF1">
    <property type="entry name" value="WW DOMAIN-CONTAINING PROTEIN"/>
    <property type="match status" value="1"/>
</dbReference>
<evidence type="ECO:0000313" key="5">
    <source>
        <dbReference type="Proteomes" id="UP000611708"/>
    </source>
</evidence>
<dbReference type="InterPro" id="IPR019734">
    <property type="entry name" value="TPR_rpt"/>
</dbReference>
<protein>
    <recommendedName>
        <fullName evidence="6">Tetratricopeptide repeat protein</fullName>
    </recommendedName>
</protein>
<dbReference type="Proteomes" id="UP000611708">
    <property type="component" value="Unassembled WGS sequence"/>
</dbReference>
<feature type="region of interest" description="Disordered" evidence="2">
    <location>
        <begin position="83"/>
        <end position="103"/>
    </location>
</feature>
<dbReference type="SUPFAM" id="SSF48452">
    <property type="entry name" value="TPR-like"/>
    <property type="match status" value="1"/>
</dbReference>
<feature type="chain" id="PRO_5045715932" description="Tetratricopeptide repeat protein" evidence="3">
    <location>
        <begin position="35"/>
        <end position="626"/>
    </location>
</feature>
<keyword evidence="3" id="KW-0732">Signal</keyword>
<dbReference type="EMBL" id="JADQDN010000001">
    <property type="protein sequence ID" value="MBF9194660.1"/>
    <property type="molecule type" value="Genomic_DNA"/>
</dbReference>
<evidence type="ECO:0008006" key="6">
    <source>
        <dbReference type="Google" id="ProtNLM"/>
    </source>
</evidence>
<keyword evidence="5" id="KW-1185">Reference proteome</keyword>
<evidence type="ECO:0000256" key="2">
    <source>
        <dbReference type="SAM" id="MobiDB-lite"/>
    </source>
</evidence>
<dbReference type="SMART" id="SM00028">
    <property type="entry name" value="TPR"/>
    <property type="match status" value="2"/>
</dbReference>
<evidence type="ECO:0000256" key="1">
    <source>
        <dbReference type="PROSITE-ProRule" id="PRU00339"/>
    </source>
</evidence>
<reference evidence="4 5" key="1">
    <citation type="submission" date="2020-11" db="EMBL/GenBank/DDBJ databases">
        <authorList>
            <person name="Kim M.K."/>
        </authorList>
    </citation>
    <scope>NUCLEOTIDE SEQUENCE [LARGE SCALE GENOMIC DNA]</scope>
    <source>
        <strain evidence="4 5">BT290</strain>
    </source>
</reference>
<evidence type="ECO:0000313" key="4">
    <source>
        <dbReference type="EMBL" id="MBF9194660.1"/>
    </source>
</evidence>
<comment type="caution">
    <text evidence="4">The sequence shown here is derived from an EMBL/GenBank/DDBJ whole genome shotgun (WGS) entry which is preliminary data.</text>
</comment>
<evidence type="ECO:0000256" key="3">
    <source>
        <dbReference type="SAM" id="SignalP"/>
    </source>
</evidence>
<feature type="repeat" description="TPR" evidence="1">
    <location>
        <begin position="551"/>
        <end position="584"/>
    </location>
</feature>
<dbReference type="InterPro" id="IPR011990">
    <property type="entry name" value="TPR-like_helical_dom_sf"/>
</dbReference>
<dbReference type="RefSeq" id="WP_196262079.1">
    <property type="nucleotide sequence ID" value="NZ_JADQDN010000001.1"/>
</dbReference>
<dbReference type="Gene3D" id="1.25.40.10">
    <property type="entry name" value="Tetratricopeptide repeat domain"/>
    <property type="match status" value="2"/>
</dbReference>
<accession>A0ABS0HN40</accession>
<keyword evidence="1" id="KW-0802">TPR repeat</keyword>
<dbReference type="PANTHER" id="PTHR45588">
    <property type="entry name" value="TPR DOMAIN-CONTAINING PROTEIN"/>
    <property type="match status" value="1"/>
</dbReference>
<dbReference type="PROSITE" id="PS50005">
    <property type="entry name" value="TPR"/>
    <property type="match status" value="1"/>
</dbReference>